<dbReference type="PANTHER" id="PTHR35539">
    <property type="entry name" value="CDNA SEQUENCE BC048562"/>
    <property type="match status" value="1"/>
</dbReference>
<comment type="caution">
    <text evidence="3">The sequence shown here is derived from an EMBL/GenBank/DDBJ whole genome shotgun (WGS) entry which is preliminary data.</text>
</comment>
<feature type="region of interest" description="Disordered" evidence="1">
    <location>
        <begin position="209"/>
        <end position="230"/>
    </location>
</feature>
<protein>
    <recommendedName>
        <fullName evidence="2">Domain of unknown function with conserved HDNR motif domain-containing protein</fullName>
    </recommendedName>
</protein>
<evidence type="ECO:0000313" key="4">
    <source>
        <dbReference type="Proteomes" id="UP001159405"/>
    </source>
</evidence>
<dbReference type="PANTHER" id="PTHR35539:SF1">
    <property type="entry name" value="CDNA SEQUENCE BC048562"/>
    <property type="match status" value="1"/>
</dbReference>
<dbReference type="EMBL" id="CALNXK010000130">
    <property type="protein sequence ID" value="CAH3164720.1"/>
    <property type="molecule type" value="Genomic_DNA"/>
</dbReference>
<evidence type="ECO:0000259" key="2">
    <source>
        <dbReference type="Pfam" id="PF15115"/>
    </source>
</evidence>
<evidence type="ECO:0000313" key="3">
    <source>
        <dbReference type="EMBL" id="CAH3164720.1"/>
    </source>
</evidence>
<reference evidence="3 4" key="1">
    <citation type="submission" date="2022-05" db="EMBL/GenBank/DDBJ databases">
        <authorList>
            <consortium name="Genoscope - CEA"/>
            <person name="William W."/>
        </authorList>
    </citation>
    <scope>NUCLEOTIDE SEQUENCE [LARGE SCALE GENOMIC DNA]</scope>
</reference>
<proteinExistence type="predicted"/>
<accession>A0ABN8QJC5</accession>
<dbReference type="Proteomes" id="UP001159405">
    <property type="component" value="Unassembled WGS sequence"/>
</dbReference>
<dbReference type="InterPro" id="IPR029369">
    <property type="entry name" value="HDNR"/>
</dbReference>
<feature type="domain" description="Domain of unknown function with conserved HDNR motif" evidence="2">
    <location>
        <begin position="6"/>
        <end position="182"/>
    </location>
</feature>
<name>A0ABN8QJC5_9CNID</name>
<sequence length="230" mass="26049">MTNMDDIRGTWFPTGFHGHFRSKSRSEFTIPYRQRAKPCPPRKFLNYATERSNRHLFSRHDNRHAHSDMGDLETYFGMGMGKRKYLQPGQTQHTRSTQDIITWRGNECPNPSTTYRSDFPSGSRMSSRGYNESEPIHVRSNLELRRRHLRAASAPPSQRRTAPLLAWNEPDDALHGKPGVGLRQPIREQGPSYASATPFAHTAPAALRSQTAPSSKSFTVSETIVPLSTT</sequence>
<dbReference type="Pfam" id="PF15115">
    <property type="entry name" value="HDNR"/>
    <property type="match status" value="1"/>
</dbReference>
<keyword evidence="4" id="KW-1185">Reference proteome</keyword>
<feature type="region of interest" description="Disordered" evidence="1">
    <location>
        <begin position="103"/>
        <end position="131"/>
    </location>
</feature>
<gene>
    <name evidence="3" type="ORF">PLOB_00006822</name>
</gene>
<organism evidence="3 4">
    <name type="scientific">Porites lobata</name>
    <dbReference type="NCBI Taxonomy" id="104759"/>
    <lineage>
        <taxon>Eukaryota</taxon>
        <taxon>Metazoa</taxon>
        <taxon>Cnidaria</taxon>
        <taxon>Anthozoa</taxon>
        <taxon>Hexacorallia</taxon>
        <taxon>Scleractinia</taxon>
        <taxon>Fungiina</taxon>
        <taxon>Poritidae</taxon>
        <taxon>Porites</taxon>
    </lineage>
</organism>
<evidence type="ECO:0000256" key="1">
    <source>
        <dbReference type="SAM" id="MobiDB-lite"/>
    </source>
</evidence>